<comment type="caution">
    <text evidence="2">The sequence shown here is derived from an EMBL/GenBank/DDBJ whole genome shotgun (WGS) entry which is preliminary data.</text>
</comment>
<dbReference type="PANTHER" id="PTHR10039">
    <property type="entry name" value="AMELOGENIN"/>
    <property type="match status" value="1"/>
</dbReference>
<dbReference type="InterPro" id="IPR054471">
    <property type="entry name" value="GPIID_WHD"/>
</dbReference>
<evidence type="ECO:0000313" key="2">
    <source>
        <dbReference type="EMBL" id="KAF6228625.1"/>
    </source>
</evidence>
<accession>A0A8H6CS26</accession>
<feature type="domain" description="GPI inositol-deacylase winged helix" evidence="1">
    <location>
        <begin position="140"/>
        <end position="222"/>
    </location>
</feature>
<dbReference type="Pfam" id="PF22939">
    <property type="entry name" value="WHD_GPIID"/>
    <property type="match status" value="1"/>
</dbReference>
<dbReference type="Proteomes" id="UP000578531">
    <property type="component" value="Unassembled WGS sequence"/>
</dbReference>
<reference evidence="2 3" key="1">
    <citation type="journal article" date="2020" name="Genomics">
        <title>Complete, high-quality genomes from long-read metagenomic sequencing of two wolf lichen thalli reveals enigmatic genome architecture.</title>
        <authorList>
            <person name="McKenzie S.K."/>
            <person name="Walston R.F."/>
            <person name="Allen J.L."/>
        </authorList>
    </citation>
    <scope>NUCLEOTIDE SEQUENCE [LARGE SCALE GENOMIC DNA]</scope>
    <source>
        <strain evidence="2">WasteWater2</strain>
    </source>
</reference>
<keyword evidence="3" id="KW-1185">Reference proteome</keyword>
<evidence type="ECO:0000259" key="1">
    <source>
        <dbReference type="Pfam" id="PF22939"/>
    </source>
</evidence>
<name>A0A8H6CS26_9LECA</name>
<gene>
    <name evidence="2" type="ORF">HO173_011796</name>
</gene>
<dbReference type="GeneID" id="59293437"/>
<protein>
    <recommendedName>
        <fullName evidence="1">GPI inositol-deacylase winged helix domain-containing protein</fullName>
    </recommendedName>
</protein>
<organism evidence="2 3">
    <name type="scientific">Letharia columbiana</name>
    <dbReference type="NCBI Taxonomy" id="112416"/>
    <lineage>
        <taxon>Eukaryota</taxon>
        <taxon>Fungi</taxon>
        <taxon>Dikarya</taxon>
        <taxon>Ascomycota</taxon>
        <taxon>Pezizomycotina</taxon>
        <taxon>Lecanoromycetes</taxon>
        <taxon>OSLEUM clade</taxon>
        <taxon>Lecanoromycetidae</taxon>
        <taxon>Lecanorales</taxon>
        <taxon>Lecanorineae</taxon>
        <taxon>Parmeliaceae</taxon>
        <taxon>Letharia</taxon>
    </lineage>
</organism>
<sequence length="268" mass="29883">MNSHKKASLKALETLRINSSSSILITSRSYPDDIKKTLGSAPQIIIGADDDNLQIYISREIDGSDNVDVIDREFRKEIIAIVSQAAQKMFLLAVLQIQAILAEPTFGEMEETLSTIPWGLNGAFEETLQRIHKLPDGRRRLGLSTLMWVSHVSKPLTVTELTDALSIKLGQMFLNTKYWLSQKMIVDCCLGLITVDEEGSVIRQVYSTVQEQFCKQLDQTFALGEQTNAELSITHLLTESFAQGCCPDEISIIAVISHHPSIKYADQL</sequence>
<dbReference type="OrthoDB" id="1577640at2759"/>
<proteinExistence type="predicted"/>
<dbReference type="EMBL" id="JACCJC010000077">
    <property type="protein sequence ID" value="KAF6228625.1"/>
    <property type="molecule type" value="Genomic_DNA"/>
</dbReference>
<dbReference type="AlphaFoldDB" id="A0A8H6CS26"/>
<dbReference type="PANTHER" id="PTHR10039:SF15">
    <property type="entry name" value="NACHT DOMAIN-CONTAINING PROTEIN"/>
    <property type="match status" value="1"/>
</dbReference>
<dbReference type="RefSeq" id="XP_037159440.1">
    <property type="nucleotide sequence ID" value="XM_037313674.1"/>
</dbReference>
<evidence type="ECO:0000313" key="3">
    <source>
        <dbReference type="Proteomes" id="UP000578531"/>
    </source>
</evidence>